<dbReference type="InterPro" id="IPR036396">
    <property type="entry name" value="Cyt_P450_sf"/>
</dbReference>
<evidence type="ECO:0000256" key="15">
    <source>
        <dbReference type="ARBA" id="ARBA00047702"/>
    </source>
</evidence>
<reference evidence="28 29" key="1">
    <citation type="journal article" date="2018" name="Gigascience">
        <title>Genomes of trombidid mites reveal novel predicted allergens and laterally-transferred genes associated with secondary metabolism.</title>
        <authorList>
            <person name="Dong X."/>
            <person name="Chaisiri K."/>
            <person name="Xia D."/>
            <person name="Armstrong S.D."/>
            <person name="Fang Y."/>
            <person name="Donnelly M.J."/>
            <person name="Kadowaki T."/>
            <person name="McGarry J.W."/>
            <person name="Darby A.C."/>
            <person name="Makepeace B.L."/>
        </authorList>
    </citation>
    <scope>NUCLEOTIDE SEQUENCE [LARGE SCALE GENOMIC DNA]</scope>
    <source>
        <strain evidence="28">UoL-WK</strain>
    </source>
</reference>
<keyword evidence="7" id="KW-0560">Oxidoreductase</keyword>
<evidence type="ECO:0000256" key="13">
    <source>
        <dbReference type="ARBA" id="ARBA00047587"/>
    </source>
</evidence>
<evidence type="ECO:0000256" key="3">
    <source>
        <dbReference type="ARBA" id="ARBA00010617"/>
    </source>
</evidence>
<evidence type="ECO:0000259" key="25">
    <source>
        <dbReference type="Pfam" id="PF13532"/>
    </source>
</evidence>
<evidence type="ECO:0000313" key="28">
    <source>
        <dbReference type="EMBL" id="RWS02255.1"/>
    </source>
</evidence>
<feature type="binding site" description="axial binding residue" evidence="24">
    <location>
        <position position="434"/>
    </location>
    <ligand>
        <name>heme</name>
        <dbReference type="ChEBI" id="CHEBI:30413"/>
    </ligand>
    <ligandPart>
        <name>Fe</name>
        <dbReference type="ChEBI" id="CHEBI:18248"/>
    </ligandPart>
</feature>
<keyword evidence="5 24" id="KW-0479">Metal-binding</keyword>
<comment type="cofactor">
    <cofactor evidence="1">
        <name>Fe(2+)</name>
        <dbReference type="ChEBI" id="CHEBI:29033"/>
    </cofactor>
</comment>
<name>A0A3S3NMA3_9ACAR</name>
<evidence type="ECO:0000256" key="16">
    <source>
        <dbReference type="ARBA" id="ARBA00047983"/>
    </source>
</evidence>
<evidence type="ECO:0000256" key="2">
    <source>
        <dbReference type="ARBA" id="ARBA00003690"/>
    </source>
</evidence>
<dbReference type="InterPro" id="IPR027450">
    <property type="entry name" value="AlkB-like"/>
</dbReference>
<dbReference type="Proteomes" id="UP000285301">
    <property type="component" value="Unassembled WGS sequence"/>
</dbReference>
<dbReference type="GO" id="GO:0020037">
    <property type="term" value="F:heme binding"/>
    <property type="evidence" value="ECO:0007669"/>
    <property type="project" value="InterPro"/>
</dbReference>
<comment type="catalytic activity">
    <reaction evidence="21">
        <text>a 14alpha-methyl steroid + reduced [NADPH--hemoprotein reductase] + O2 = a 14alpha-hydroxymethyl steroid + oxidized [NADPH--hemoprotein reductase] + H2O + H(+)</text>
        <dbReference type="Rhea" id="RHEA:68060"/>
        <dbReference type="Rhea" id="RHEA-COMP:11964"/>
        <dbReference type="Rhea" id="RHEA-COMP:11965"/>
        <dbReference type="ChEBI" id="CHEBI:15377"/>
        <dbReference type="ChEBI" id="CHEBI:15378"/>
        <dbReference type="ChEBI" id="CHEBI:15379"/>
        <dbReference type="ChEBI" id="CHEBI:57618"/>
        <dbReference type="ChEBI" id="CHEBI:58210"/>
        <dbReference type="ChEBI" id="CHEBI:138029"/>
        <dbReference type="ChEBI" id="CHEBI:176901"/>
    </reaction>
    <physiologicalReaction direction="left-to-right" evidence="21">
        <dbReference type="Rhea" id="RHEA:68061"/>
    </physiologicalReaction>
</comment>
<organism evidence="28 29">
    <name type="scientific">Dinothrombium tinctorium</name>
    <dbReference type="NCBI Taxonomy" id="1965070"/>
    <lineage>
        <taxon>Eukaryota</taxon>
        <taxon>Metazoa</taxon>
        <taxon>Ecdysozoa</taxon>
        <taxon>Arthropoda</taxon>
        <taxon>Chelicerata</taxon>
        <taxon>Arachnida</taxon>
        <taxon>Acari</taxon>
        <taxon>Acariformes</taxon>
        <taxon>Trombidiformes</taxon>
        <taxon>Prostigmata</taxon>
        <taxon>Anystina</taxon>
        <taxon>Parasitengona</taxon>
        <taxon>Trombidioidea</taxon>
        <taxon>Trombidiidae</taxon>
        <taxon>Dinothrombium</taxon>
    </lineage>
</organism>
<reference evidence="28" key="2">
    <citation type="submission" date="2018-11" db="EMBL/GenBank/DDBJ databases">
        <title>Trombidioid mite genomics.</title>
        <authorList>
            <person name="Dong X."/>
        </authorList>
    </citation>
    <scope>NUCLEOTIDE SEQUENCE</scope>
    <source>
        <strain evidence="28">UoL-WK</strain>
    </source>
</reference>
<dbReference type="PANTHER" id="PTHR24304:SF2">
    <property type="entry name" value="24-HYDROXYCHOLESTEROL 7-ALPHA-HYDROXYLASE"/>
    <property type="match status" value="1"/>
</dbReference>
<comment type="catalytic activity">
    <reaction evidence="22">
        <text>lanosterol + reduced [NADPH--hemoprotein reductase] + O2 = 32-hydroxylanosterol + oxidized [NADPH--hemoprotein reductase] + H2O + H(+)</text>
        <dbReference type="Rhea" id="RHEA:75103"/>
        <dbReference type="Rhea" id="RHEA-COMP:11964"/>
        <dbReference type="Rhea" id="RHEA-COMP:11965"/>
        <dbReference type="ChEBI" id="CHEBI:15377"/>
        <dbReference type="ChEBI" id="CHEBI:15378"/>
        <dbReference type="ChEBI" id="CHEBI:15379"/>
        <dbReference type="ChEBI" id="CHEBI:16521"/>
        <dbReference type="ChEBI" id="CHEBI:57618"/>
        <dbReference type="ChEBI" id="CHEBI:58210"/>
        <dbReference type="ChEBI" id="CHEBI:166806"/>
    </reaction>
    <physiologicalReaction direction="left-to-right" evidence="22">
        <dbReference type="Rhea" id="RHEA:75104"/>
    </physiologicalReaction>
</comment>
<evidence type="ECO:0000256" key="18">
    <source>
        <dbReference type="ARBA" id="ARBA00048479"/>
    </source>
</evidence>
<comment type="catalytic activity">
    <reaction evidence="16">
        <text>24,25-dihydrolanosterol + reduced [NADPH--hemoprotein reductase] + O2 = 32-hydroxy-24,25-dihydrolanosterol + oxidized [NADPH--hemoprotein reductase] + H2O + H(+)</text>
        <dbReference type="Rhea" id="RHEA:75079"/>
        <dbReference type="Rhea" id="RHEA-COMP:11964"/>
        <dbReference type="Rhea" id="RHEA-COMP:11965"/>
        <dbReference type="ChEBI" id="CHEBI:15377"/>
        <dbReference type="ChEBI" id="CHEBI:15378"/>
        <dbReference type="ChEBI" id="CHEBI:15379"/>
        <dbReference type="ChEBI" id="CHEBI:28113"/>
        <dbReference type="ChEBI" id="CHEBI:57618"/>
        <dbReference type="ChEBI" id="CHEBI:58210"/>
        <dbReference type="ChEBI" id="CHEBI:87057"/>
    </reaction>
    <physiologicalReaction direction="left-to-right" evidence="16">
        <dbReference type="Rhea" id="RHEA:75080"/>
    </physiologicalReaction>
</comment>
<dbReference type="CDD" id="cd00302">
    <property type="entry name" value="cytochrome_P450"/>
    <property type="match status" value="1"/>
</dbReference>
<protein>
    <recommendedName>
        <fullName evidence="11">Lanosterol 14-alpha demethylase</fullName>
        <ecNumber evidence="10">1.14.14.154</ecNumber>
    </recommendedName>
</protein>
<evidence type="ECO:0000256" key="9">
    <source>
        <dbReference type="ARBA" id="ARBA00037887"/>
    </source>
</evidence>
<gene>
    <name evidence="28" type="ORF">B4U79_16637</name>
    <name evidence="27" type="ORF">B4U79_16724</name>
    <name evidence="26" type="ORF">B4U79_16761</name>
</gene>
<evidence type="ECO:0000256" key="21">
    <source>
        <dbReference type="ARBA" id="ARBA00048866"/>
    </source>
</evidence>
<comment type="function">
    <text evidence="2">May be involved in the metabolism of insect hormones and in the breakdown of synthetic insecticides.</text>
</comment>
<dbReference type="Pfam" id="PF00067">
    <property type="entry name" value="p450"/>
    <property type="match status" value="1"/>
</dbReference>
<comment type="catalytic activity">
    <reaction evidence="23">
        <text>a 14alpha-formyl steroid + reduced [NADPH--hemoprotein reductase] + O2 = a Delta(14) steroid + formate + oxidized [NADPH--hemoprotein reductase] + H2O + 2 H(+)</text>
        <dbReference type="Rhea" id="RHEA:68068"/>
        <dbReference type="Rhea" id="RHEA-COMP:11964"/>
        <dbReference type="Rhea" id="RHEA-COMP:11965"/>
        <dbReference type="ChEBI" id="CHEBI:15377"/>
        <dbReference type="ChEBI" id="CHEBI:15378"/>
        <dbReference type="ChEBI" id="CHEBI:15379"/>
        <dbReference type="ChEBI" id="CHEBI:15740"/>
        <dbReference type="ChEBI" id="CHEBI:57618"/>
        <dbReference type="ChEBI" id="CHEBI:58210"/>
        <dbReference type="ChEBI" id="CHEBI:138031"/>
        <dbReference type="ChEBI" id="CHEBI:176902"/>
    </reaction>
    <physiologicalReaction direction="left-to-right" evidence="23">
        <dbReference type="Rhea" id="RHEA:68069"/>
    </physiologicalReaction>
</comment>
<evidence type="ECO:0000256" key="1">
    <source>
        <dbReference type="ARBA" id="ARBA00001954"/>
    </source>
</evidence>
<dbReference type="GO" id="GO:0008398">
    <property type="term" value="F:sterol 14-demethylase activity"/>
    <property type="evidence" value="ECO:0007669"/>
    <property type="project" value="UniProtKB-EC"/>
</dbReference>
<evidence type="ECO:0000256" key="24">
    <source>
        <dbReference type="PIRSR" id="PIRSR602403-1"/>
    </source>
</evidence>
<comment type="caution">
    <text evidence="28">The sequence shown here is derived from an EMBL/GenBank/DDBJ whole genome shotgun (WGS) entry which is preliminary data.</text>
</comment>
<dbReference type="InterPro" id="IPR002403">
    <property type="entry name" value="Cyt_P450_E_grp-IV"/>
</dbReference>
<keyword evidence="8" id="KW-0753">Steroid metabolism</keyword>
<dbReference type="InterPro" id="IPR037151">
    <property type="entry name" value="AlkB-like_sf"/>
</dbReference>
<dbReference type="GO" id="GO:0005789">
    <property type="term" value="C:endoplasmic reticulum membrane"/>
    <property type="evidence" value="ECO:0007669"/>
    <property type="project" value="UniProtKB-SubCell"/>
</dbReference>
<dbReference type="EMBL" id="NCKU01009114">
    <property type="protein sequence ID" value="RWS01491.1"/>
    <property type="molecule type" value="Genomic_DNA"/>
</dbReference>
<evidence type="ECO:0000313" key="26">
    <source>
        <dbReference type="EMBL" id="RWS01198.1"/>
    </source>
</evidence>
<evidence type="ECO:0000256" key="6">
    <source>
        <dbReference type="ARBA" id="ARBA00023004"/>
    </source>
</evidence>
<keyword evidence="8" id="KW-0443">Lipid metabolism</keyword>
<evidence type="ECO:0000256" key="8">
    <source>
        <dbReference type="ARBA" id="ARBA00023221"/>
    </source>
</evidence>
<comment type="catalytic activity">
    <reaction evidence="19">
        <text>32-hydroxy-24,25-dihydrolanosterol + reduced [NADPH--hemoprotein reductase] + O2 = 32-oxo-24,25-dihydrolanosterol + oxidized [NADPH--hemoprotein reductase] + 2 H2O + H(+)</text>
        <dbReference type="Rhea" id="RHEA:75087"/>
        <dbReference type="Rhea" id="RHEA-COMP:11964"/>
        <dbReference type="Rhea" id="RHEA-COMP:11965"/>
        <dbReference type="ChEBI" id="CHEBI:15377"/>
        <dbReference type="ChEBI" id="CHEBI:15378"/>
        <dbReference type="ChEBI" id="CHEBI:15379"/>
        <dbReference type="ChEBI" id="CHEBI:57618"/>
        <dbReference type="ChEBI" id="CHEBI:58210"/>
        <dbReference type="ChEBI" id="CHEBI:87057"/>
        <dbReference type="ChEBI" id="CHEBI:87060"/>
    </reaction>
    <physiologicalReaction direction="left-to-right" evidence="19">
        <dbReference type="Rhea" id="RHEA:75088"/>
    </physiologicalReaction>
</comment>
<evidence type="ECO:0000256" key="10">
    <source>
        <dbReference type="ARBA" id="ARBA00038974"/>
    </source>
</evidence>
<dbReference type="AlphaFoldDB" id="A0A3S3NMA3"/>
<dbReference type="OrthoDB" id="1055148at2759"/>
<proteinExistence type="inferred from homology"/>
<dbReference type="EC" id="1.14.14.154" evidence="10"/>
<evidence type="ECO:0000313" key="27">
    <source>
        <dbReference type="EMBL" id="RWS01491.1"/>
    </source>
</evidence>
<comment type="catalytic activity">
    <reaction evidence="15">
        <text>a 14alpha-methyl steroid + 3 reduced [NADPH--hemoprotein reductase] + 3 O2 = a Delta(14) steroid + formate + 3 oxidized [NADPH--hemoprotein reductase] + 4 H2O + 4 H(+)</text>
        <dbReference type="Rhea" id="RHEA:54028"/>
        <dbReference type="Rhea" id="RHEA-COMP:11964"/>
        <dbReference type="Rhea" id="RHEA-COMP:11965"/>
        <dbReference type="ChEBI" id="CHEBI:15377"/>
        <dbReference type="ChEBI" id="CHEBI:15378"/>
        <dbReference type="ChEBI" id="CHEBI:15379"/>
        <dbReference type="ChEBI" id="CHEBI:15740"/>
        <dbReference type="ChEBI" id="CHEBI:57618"/>
        <dbReference type="ChEBI" id="CHEBI:58210"/>
        <dbReference type="ChEBI" id="CHEBI:138029"/>
        <dbReference type="ChEBI" id="CHEBI:138031"/>
        <dbReference type="EC" id="1.14.14.154"/>
    </reaction>
    <physiologicalReaction direction="left-to-right" evidence="15">
        <dbReference type="Rhea" id="RHEA:54029"/>
    </physiologicalReaction>
</comment>
<dbReference type="Gene3D" id="1.10.630.10">
    <property type="entry name" value="Cytochrome P450"/>
    <property type="match status" value="1"/>
</dbReference>
<keyword evidence="7" id="KW-0503">Monooxygenase</keyword>
<comment type="cofactor">
    <cofactor evidence="24">
        <name>heme</name>
        <dbReference type="ChEBI" id="CHEBI:30413"/>
    </cofactor>
</comment>
<dbReference type="SUPFAM" id="SSF51197">
    <property type="entry name" value="Clavaminate synthase-like"/>
    <property type="match status" value="1"/>
</dbReference>
<comment type="catalytic activity">
    <reaction evidence="12">
        <text>32-hydroxylanosterol + reduced [NADPH--hemoprotein reductase] + O2 = 32-oxolanosterol + oxidized [NADPH--hemoprotein reductase] + 2 H2O + H(+)</text>
        <dbReference type="Rhea" id="RHEA:75107"/>
        <dbReference type="Rhea" id="RHEA-COMP:11964"/>
        <dbReference type="Rhea" id="RHEA-COMP:11965"/>
        <dbReference type="ChEBI" id="CHEBI:15377"/>
        <dbReference type="ChEBI" id="CHEBI:15378"/>
        <dbReference type="ChEBI" id="CHEBI:15379"/>
        <dbReference type="ChEBI" id="CHEBI:57618"/>
        <dbReference type="ChEBI" id="CHEBI:58210"/>
        <dbReference type="ChEBI" id="CHEBI:166681"/>
        <dbReference type="ChEBI" id="CHEBI:166806"/>
    </reaction>
    <physiologicalReaction direction="left-to-right" evidence="12">
        <dbReference type="Rhea" id="RHEA:75108"/>
    </physiologicalReaction>
</comment>
<dbReference type="InterPro" id="IPR001128">
    <property type="entry name" value="Cyt_P450"/>
</dbReference>
<comment type="pathway">
    <text evidence="9">Steroid biosynthesis; zymosterol biosynthesis; zymosterol from lanosterol: step 1/6.</text>
</comment>
<keyword evidence="6 24" id="KW-0408">Iron</keyword>
<evidence type="ECO:0000256" key="12">
    <source>
        <dbReference type="ARBA" id="ARBA00047379"/>
    </source>
</evidence>
<evidence type="ECO:0000256" key="19">
    <source>
        <dbReference type="ARBA" id="ARBA00048736"/>
    </source>
</evidence>
<comment type="catalytic activity">
    <reaction evidence="20">
        <text>24,25-dihydrolanosterol + 3 reduced [NADPH--hemoprotein reductase] + 3 O2 = 4,4-dimethyl-8,14-cholestadien-3beta-ol + formate + 3 oxidized [NADPH--hemoprotein reductase] + 4 H2O + 4 H(+)</text>
        <dbReference type="Rhea" id="RHEA:45960"/>
        <dbReference type="Rhea" id="RHEA-COMP:11964"/>
        <dbReference type="Rhea" id="RHEA-COMP:11965"/>
        <dbReference type="ChEBI" id="CHEBI:15377"/>
        <dbReference type="ChEBI" id="CHEBI:15378"/>
        <dbReference type="ChEBI" id="CHEBI:15379"/>
        <dbReference type="ChEBI" id="CHEBI:15740"/>
        <dbReference type="ChEBI" id="CHEBI:28113"/>
        <dbReference type="ChEBI" id="CHEBI:57618"/>
        <dbReference type="ChEBI" id="CHEBI:58210"/>
        <dbReference type="ChEBI" id="CHEBI:78904"/>
    </reaction>
    <physiologicalReaction direction="left-to-right" evidence="20">
        <dbReference type="Rhea" id="RHEA:45961"/>
    </physiologicalReaction>
</comment>
<evidence type="ECO:0000256" key="7">
    <source>
        <dbReference type="ARBA" id="ARBA00023033"/>
    </source>
</evidence>
<feature type="domain" description="Alpha-ketoglutarate-dependent dioxygenase AlkB-like" evidence="25">
    <location>
        <begin position="508"/>
        <end position="646"/>
    </location>
</feature>
<evidence type="ECO:0000256" key="22">
    <source>
        <dbReference type="ARBA" id="ARBA00049163"/>
    </source>
</evidence>
<evidence type="ECO:0000256" key="5">
    <source>
        <dbReference type="ARBA" id="ARBA00022723"/>
    </source>
</evidence>
<dbReference type="GO" id="GO:0008202">
    <property type="term" value="P:steroid metabolic process"/>
    <property type="evidence" value="ECO:0007669"/>
    <property type="project" value="UniProtKB-KW"/>
</dbReference>
<comment type="catalytic activity">
    <reaction evidence="14">
        <text>lanosterol + 3 reduced [NADPH--hemoprotein reductase] + 3 O2 = 4,4-dimethyl-5alpha-cholesta-8,14,24-trien-3beta-ol + formate + 3 oxidized [NADPH--hemoprotein reductase] + 4 H2O + 4 H(+)</text>
        <dbReference type="Rhea" id="RHEA:25286"/>
        <dbReference type="Rhea" id="RHEA-COMP:11964"/>
        <dbReference type="Rhea" id="RHEA-COMP:11965"/>
        <dbReference type="ChEBI" id="CHEBI:15377"/>
        <dbReference type="ChEBI" id="CHEBI:15378"/>
        <dbReference type="ChEBI" id="CHEBI:15379"/>
        <dbReference type="ChEBI" id="CHEBI:15740"/>
        <dbReference type="ChEBI" id="CHEBI:16521"/>
        <dbReference type="ChEBI" id="CHEBI:17813"/>
        <dbReference type="ChEBI" id="CHEBI:57618"/>
        <dbReference type="ChEBI" id="CHEBI:58210"/>
        <dbReference type="EC" id="1.14.14.154"/>
    </reaction>
    <physiologicalReaction direction="left-to-right" evidence="14">
        <dbReference type="Rhea" id="RHEA:25287"/>
    </physiologicalReaction>
</comment>
<evidence type="ECO:0000256" key="14">
    <source>
        <dbReference type="ARBA" id="ARBA00047670"/>
    </source>
</evidence>
<dbReference type="Pfam" id="PF13532">
    <property type="entry name" value="2OG-FeII_Oxy_2"/>
    <property type="match status" value="1"/>
</dbReference>
<evidence type="ECO:0000256" key="20">
    <source>
        <dbReference type="ARBA" id="ARBA00048839"/>
    </source>
</evidence>
<keyword evidence="4 24" id="KW-0349">Heme</keyword>
<dbReference type="EMBL" id="NCKU01009652">
    <property type="protein sequence ID" value="RWS01198.1"/>
    <property type="molecule type" value="Genomic_DNA"/>
</dbReference>
<keyword evidence="29" id="KW-1185">Reference proteome</keyword>
<dbReference type="PANTHER" id="PTHR24304">
    <property type="entry name" value="CYTOCHROME P450 FAMILY 7"/>
    <property type="match status" value="1"/>
</dbReference>
<dbReference type="InterPro" id="IPR017972">
    <property type="entry name" value="Cyt_P450_CS"/>
</dbReference>
<sequence>MIEYLHLSFSEASVLKIGANILLWCSLLYLIIKATRRRKLPPGAKQIPEVSGCLPLVGHGLTFSKDIISFVRAAYKKYGKIFRVKVFRKNLVIVLDHNLKREFFKANENAMSLYGLLESLYFADAFFTDPSVFAFCIKMVKKSVGIRFEEFMPKIVSEAKLMTERLRLKNNQRVQVVSEMVRFVCRTSARCFIGIDMSDEFYENLLQFTQTINKLVVLTYFLPVRLIKFLFNSKVVKYRQKMVDLLVDEIQKYRDDPTKNDSILYRRAVDYVDDETGEQMSNRLIGELSVCLLYVSSENTALGLSNTMIDLSHNPDYWAAVKEESQKFLDANDFNGLISSRILNACLMESARMDSHIFPLSRKPMNENIIGSEKYFIGDCDAVALCEPFMQKFDCAKNLFQNSEKYYPHRYFEPMNEKDTSDCVMTWGHGVHQCPGKQFAILEIKTAMALLTTNFQRFEIPKNLHVGYFSHAAFAERDSTITLKVLNKDEKYEVEYINPGGWLIRNCLSLREQKDFYRYTVNLSKDSSEQKEYRSLAKNKLHPLTYYRLVYTSGSSNCEYPQTWIQWSADLWNYLLSNPKYKFTGSADYTFNSIYAQLYTKETEMKTHKDQFVTWGVSVSLGASCDFQFGDQVVTLNSGDVLVADFSKIDHSVFNVDPTSTPHWFQDGFKENADEEPINTFGRHRCSIQIRYVPEVIEGVSMNIKQFKEMLGGNS</sequence>
<comment type="similarity">
    <text evidence="3">Belongs to the cytochrome P450 family.</text>
</comment>
<dbReference type="Gene3D" id="2.60.120.590">
    <property type="entry name" value="Alpha-ketoglutarate-dependent dioxygenase AlkB-like"/>
    <property type="match status" value="1"/>
</dbReference>
<dbReference type="STRING" id="1965070.A0A3S3NMA3"/>
<dbReference type="GO" id="GO:0005506">
    <property type="term" value="F:iron ion binding"/>
    <property type="evidence" value="ECO:0007669"/>
    <property type="project" value="InterPro"/>
</dbReference>
<dbReference type="PROSITE" id="PS00086">
    <property type="entry name" value="CYTOCHROME_P450"/>
    <property type="match status" value="1"/>
</dbReference>
<dbReference type="InterPro" id="IPR050529">
    <property type="entry name" value="CYP450_sterol_14alpha_dmase"/>
</dbReference>
<evidence type="ECO:0000256" key="23">
    <source>
        <dbReference type="ARBA" id="ARBA00049450"/>
    </source>
</evidence>
<evidence type="ECO:0000313" key="29">
    <source>
        <dbReference type="Proteomes" id="UP000285301"/>
    </source>
</evidence>
<comment type="catalytic activity">
    <reaction evidence="17">
        <text>32-oxo-24,25-dihydrolanosterol + reduced [NADPH--hemoprotein reductase] + O2 = 4,4-dimethyl-8,14-cholestadien-3beta-ol + formate + oxidized [NADPH--hemoprotein reductase] + H2O + 2 H(+)</text>
        <dbReference type="Rhea" id="RHEA:75083"/>
        <dbReference type="Rhea" id="RHEA-COMP:11964"/>
        <dbReference type="Rhea" id="RHEA-COMP:11965"/>
        <dbReference type="ChEBI" id="CHEBI:15377"/>
        <dbReference type="ChEBI" id="CHEBI:15378"/>
        <dbReference type="ChEBI" id="CHEBI:15379"/>
        <dbReference type="ChEBI" id="CHEBI:15740"/>
        <dbReference type="ChEBI" id="CHEBI:57618"/>
        <dbReference type="ChEBI" id="CHEBI:58210"/>
        <dbReference type="ChEBI" id="CHEBI:78904"/>
        <dbReference type="ChEBI" id="CHEBI:87060"/>
    </reaction>
    <physiologicalReaction direction="left-to-right" evidence="17">
        <dbReference type="Rhea" id="RHEA:75084"/>
    </physiologicalReaction>
</comment>
<dbReference type="PRINTS" id="PR00465">
    <property type="entry name" value="EP450IV"/>
</dbReference>
<dbReference type="SUPFAM" id="SSF48264">
    <property type="entry name" value="Cytochrome P450"/>
    <property type="match status" value="1"/>
</dbReference>
<evidence type="ECO:0000256" key="17">
    <source>
        <dbReference type="ARBA" id="ARBA00048245"/>
    </source>
</evidence>
<dbReference type="EMBL" id="NCKU01007944">
    <property type="protein sequence ID" value="RWS02255.1"/>
    <property type="molecule type" value="Genomic_DNA"/>
</dbReference>
<accession>A0A3S3NMA3</accession>
<evidence type="ECO:0000256" key="4">
    <source>
        <dbReference type="ARBA" id="ARBA00022617"/>
    </source>
</evidence>
<comment type="catalytic activity">
    <reaction evidence="18">
        <text>32-oxolanosterol + reduced [NADPH--hemoprotein reductase] + O2 = 4,4-dimethyl-5alpha-cholesta-8,14,24-trien-3beta-ol + formate + oxidized [NADPH--hemoprotein reductase] + H2O + 2 H(+)</text>
        <dbReference type="Rhea" id="RHEA:75111"/>
        <dbReference type="Rhea" id="RHEA-COMP:11964"/>
        <dbReference type="Rhea" id="RHEA-COMP:11965"/>
        <dbReference type="ChEBI" id="CHEBI:15377"/>
        <dbReference type="ChEBI" id="CHEBI:15378"/>
        <dbReference type="ChEBI" id="CHEBI:15379"/>
        <dbReference type="ChEBI" id="CHEBI:15740"/>
        <dbReference type="ChEBI" id="CHEBI:17813"/>
        <dbReference type="ChEBI" id="CHEBI:57618"/>
        <dbReference type="ChEBI" id="CHEBI:58210"/>
        <dbReference type="ChEBI" id="CHEBI:166681"/>
    </reaction>
    <physiologicalReaction direction="left-to-right" evidence="18">
        <dbReference type="Rhea" id="RHEA:75112"/>
    </physiologicalReaction>
</comment>
<evidence type="ECO:0000256" key="11">
    <source>
        <dbReference type="ARBA" id="ARBA00041158"/>
    </source>
</evidence>
<comment type="catalytic activity">
    <reaction evidence="13">
        <text>a 14alpha-hydroxymethyl steroid + reduced [NADPH--hemoprotein reductase] + O2 = a 14alpha-formyl steroid + oxidized [NADPH--hemoprotein reductase] + 2 H2O + H(+)</text>
        <dbReference type="Rhea" id="RHEA:68064"/>
        <dbReference type="Rhea" id="RHEA-COMP:11964"/>
        <dbReference type="Rhea" id="RHEA-COMP:11965"/>
        <dbReference type="ChEBI" id="CHEBI:15377"/>
        <dbReference type="ChEBI" id="CHEBI:15378"/>
        <dbReference type="ChEBI" id="CHEBI:15379"/>
        <dbReference type="ChEBI" id="CHEBI:57618"/>
        <dbReference type="ChEBI" id="CHEBI:58210"/>
        <dbReference type="ChEBI" id="CHEBI:176901"/>
        <dbReference type="ChEBI" id="CHEBI:176902"/>
    </reaction>
    <physiologicalReaction direction="left-to-right" evidence="13">
        <dbReference type="Rhea" id="RHEA:68065"/>
    </physiologicalReaction>
</comment>